<name>A0A1Y6BVD6_9BACT</name>
<evidence type="ECO:0000313" key="1">
    <source>
        <dbReference type="EMBL" id="SMF22878.1"/>
    </source>
</evidence>
<gene>
    <name evidence="1" type="ORF">SAMN06296036_107246</name>
</gene>
<reference evidence="2" key="1">
    <citation type="submission" date="2017-04" db="EMBL/GenBank/DDBJ databases">
        <authorList>
            <person name="Varghese N."/>
            <person name="Submissions S."/>
        </authorList>
    </citation>
    <scope>NUCLEOTIDE SEQUENCE [LARGE SCALE GENOMIC DNA]</scope>
    <source>
        <strain evidence="2">RKEM611</strain>
    </source>
</reference>
<dbReference type="AlphaFoldDB" id="A0A1Y6BVD6"/>
<accession>A0A1Y6BVD6</accession>
<organism evidence="1 2">
    <name type="scientific">Pseudobacteriovorax antillogorgiicola</name>
    <dbReference type="NCBI Taxonomy" id="1513793"/>
    <lineage>
        <taxon>Bacteria</taxon>
        <taxon>Pseudomonadati</taxon>
        <taxon>Bdellovibrionota</taxon>
        <taxon>Oligoflexia</taxon>
        <taxon>Oligoflexales</taxon>
        <taxon>Pseudobacteriovoracaceae</taxon>
        <taxon>Pseudobacteriovorax</taxon>
    </lineage>
</organism>
<dbReference type="EMBL" id="FWZT01000007">
    <property type="protein sequence ID" value="SMF22878.1"/>
    <property type="molecule type" value="Genomic_DNA"/>
</dbReference>
<evidence type="ECO:0000313" key="2">
    <source>
        <dbReference type="Proteomes" id="UP000192907"/>
    </source>
</evidence>
<dbReference type="Proteomes" id="UP000192907">
    <property type="component" value="Unassembled WGS sequence"/>
</dbReference>
<sequence length="66" mass="7695">MTLLEIINLMANLSLLRLIFTNYFLSYQIETNPIRSDKLLHLFANSSFQKPFIPKVLVQSQLFPIP</sequence>
<protein>
    <submittedName>
        <fullName evidence="1">Uncharacterized protein</fullName>
    </submittedName>
</protein>
<proteinExistence type="predicted"/>
<keyword evidence="2" id="KW-1185">Reference proteome</keyword>